<gene>
    <name evidence="2" type="ORF">RHOBADRAFT_49690</name>
</gene>
<accession>A0A194S4K4</accession>
<reference evidence="2 3" key="1">
    <citation type="journal article" date="2015" name="Front. Microbiol.">
        <title>Genome sequence of the plant growth promoting endophytic yeast Rhodotorula graminis WP1.</title>
        <authorList>
            <person name="Firrincieli A."/>
            <person name="Otillar R."/>
            <person name="Salamov A."/>
            <person name="Schmutz J."/>
            <person name="Khan Z."/>
            <person name="Redman R.S."/>
            <person name="Fleck N.D."/>
            <person name="Lindquist E."/>
            <person name="Grigoriev I.V."/>
            <person name="Doty S.L."/>
        </authorList>
    </citation>
    <scope>NUCLEOTIDE SEQUENCE [LARGE SCALE GENOMIC DNA]</scope>
    <source>
        <strain evidence="2 3">WP1</strain>
    </source>
</reference>
<keyword evidence="3" id="KW-1185">Reference proteome</keyword>
<dbReference type="Proteomes" id="UP000053890">
    <property type="component" value="Unassembled WGS sequence"/>
</dbReference>
<evidence type="ECO:0000256" key="1">
    <source>
        <dbReference type="SAM" id="MobiDB-lite"/>
    </source>
</evidence>
<dbReference type="EMBL" id="KQ474078">
    <property type="protein sequence ID" value="KPV75444.1"/>
    <property type="molecule type" value="Genomic_DNA"/>
</dbReference>
<dbReference type="SUPFAM" id="SSF56784">
    <property type="entry name" value="HAD-like"/>
    <property type="match status" value="1"/>
</dbReference>
<dbReference type="PROSITE" id="PS01229">
    <property type="entry name" value="COF_2"/>
    <property type="match status" value="1"/>
</dbReference>
<feature type="compositionally biased region" description="Low complexity" evidence="1">
    <location>
        <begin position="1"/>
        <end position="18"/>
    </location>
</feature>
<feature type="region of interest" description="Disordered" evidence="1">
    <location>
        <begin position="1"/>
        <end position="49"/>
    </location>
</feature>
<dbReference type="NCBIfam" id="TIGR01484">
    <property type="entry name" value="HAD-SF-IIB"/>
    <property type="match status" value="1"/>
</dbReference>
<dbReference type="Gene3D" id="3.40.50.1000">
    <property type="entry name" value="HAD superfamily/HAD-like"/>
    <property type="match status" value="1"/>
</dbReference>
<dbReference type="InterPro" id="IPR000150">
    <property type="entry name" value="Cof"/>
</dbReference>
<dbReference type="AlphaFoldDB" id="A0A194S4K4"/>
<organism evidence="2 3">
    <name type="scientific">Rhodotorula graminis (strain WP1)</name>
    <dbReference type="NCBI Taxonomy" id="578459"/>
    <lineage>
        <taxon>Eukaryota</taxon>
        <taxon>Fungi</taxon>
        <taxon>Dikarya</taxon>
        <taxon>Basidiomycota</taxon>
        <taxon>Pucciniomycotina</taxon>
        <taxon>Microbotryomycetes</taxon>
        <taxon>Sporidiobolales</taxon>
        <taxon>Sporidiobolaceae</taxon>
        <taxon>Rhodotorula</taxon>
    </lineage>
</organism>
<dbReference type="GO" id="GO:0000287">
    <property type="term" value="F:magnesium ion binding"/>
    <property type="evidence" value="ECO:0007669"/>
    <property type="project" value="TreeGrafter"/>
</dbReference>
<dbReference type="NCBIfam" id="TIGR00099">
    <property type="entry name" value="Cof-subfamily"/>
    <property type="match status" value="1"/>
</dbReference>
<dbReference type="OrthoDB" id="27226at2759"/>
<sequence length="368" mass="40556">MSGFRSAASSFSGGPRPGMNSPWDTPVATPFESPATTPGGSPVLRDSDGKRLPKAADIHMILSDVDGTLFTDAHELHPRVRDAIQYIRKIRPEIPIIPVTGKQLPSCQSLIKDLGIEDMPAGCMHGAIIYDNQRKIEQEMYLDGHFVRDVSRLMRKHNKSTFLYVEDWNAMVTKEENGTKDWEQVARGFDPAVKDEREGDFMQKVLKGKERIYKVFLPMDEEVVPQFIELIEKTFPTVPFKITRALPYIIEIVAEGVDKSAALAFFAAKFNVRPENIITFGDGENDVGMFGAAGYSVAMANGMPKPKAVAKYQTTSNDDGGVGRFLDMIFRPEYVKEPDAGLSVDHLKALDAQLGAASASPLAAGLYP</sequence>
<dbReference type="PANTHER" id="PTHR10000:SF8">
    <property type="entry name" value="HAD SUPERFAMILY HYDROLASE-LIKE, TYPE 3"/>
    <property type="match status" value="1"/>
</dbReference>
<dbReference type="Pfam" id="PF08282">
    <property type="entry name" value="Hydrolase_3"/>
    <property type="match status" value="1"/>
</dbReference>
<dbReference type="InterPro" id="IPR023214">
    <property type="entry name" value="HAD_sf"/>
</dbReference>
<dbReference type="GO" id="GO:0005829">
    <property type="term" value="C:cytosol"/>
    <property type="evidence" value="ECO:0007669"/>
    <property type="project" value="TreeGrafter"/>
</dbReference>
<dbReference type="RefSeq" id="XP_018271493.1">
    <property type="nucleotide sequence ID" value="XM_018415265.1"/>
</dbReference>
<dbReference type="InterPro" id="IPR036412">
    <property type="entry name" value="HAD-like_sf"/>
</dbReference>
<evidence type="ECO:0000313" key="3">
    <source>
        <dbReference type="Proteomes" id="UP000053890"/>
    </source>
</evidence>
<dbReference type="PANTHER" id="PTHR10000">
    <property type="entry name" value="PHOSPHOSERINE PHOSPHATASE"/>
    <property type="match status" value="1"/>
</dbReference>
<dbReference type="GeneID" id="28975713"/>
<dbReference type="SFLD" id="SFLDS00003">
    <property type="entry name" value="Haloacid_Dehalogenase"/>
    <property type="match status" value="1"/>
</dbReference>
<evidence type="ECO:0000313" key="2">
    <source>
        <dbReference type="EMBL" id="KPV75444.1"/>
    </source>
</evidence>
<dbReference type="InterPro" id="IPR006379">
    <property type="entry name" value="HAD-SF_hydro_IIB"/>
</dbReference>
<name>A0A194S4K4_RHOGW</name>
<dbReference type="OMA" id="MIAYNGA"/>
<proteinExistence type="predicted"/>
<protein>
    <submittedName>
        <fullName evidence="2">Uncharacterized protein</fullName>
    </submittedName>
</protein>
<dbReference type="SFLD" id="SFLDG01140">
    <property type="entry name" value="C2.B:_Phosphomannomutase_and_P"/>
    <property type="match status" value="1"/>
</dbReference>
<dbReference type="STRING" id="578459.A0A194S4K4"/>
<dbReference type="GO" id="GO:0016791">
    <property type="term" value="F:phosphatase activity"/>
    <property type="evidence" value="ECO:0007669"/>
    <property type="project" value="UniProtKB-ARBA"/>
</dbReference>
<dbReference type="Gene3D" id="3.30.1240.10">
    <property type="match status" value="1"/>
</dbReference>